<feature type="domain" description="N-acetyltransferase" evidence="3">
    <location>
        <begin position="16"/>
        <end position="153"/>
    </location>
</feature>
<evidence type="ECO:0000313" key="4">
    <source>
        <dbReference type="EMBL" id="GAA5158477.1"/>
    </source>
</evidence>
<organism evidence="4 5">
    <name type="scientific">Viridibacterium curvum</name>
    <dbReference type="NCBI Taxonomy" id="1101404"/>
    <lineage>
        <taxon>Bacteria</taxon>
        <taxon>Pseudomonadati</taxon>
        <taxon>Pseudomonadota</taxon>
        <taxon>Betaproteobacteria</taxon>
        <taxon>Rhodocyclales</taxon>
        <taxon>Rhodocyclaceae</taxon>
        <taxon>Viridibacterium</taxon>
    </lineage>
</organism>
<dbReference type="PROSITE" id="PS51186">
    <property type="entry name" value="GNAT"/>
    <property type="match status" value="1"/>
</dbReference>
<dbReference type="SUPFAM" id="SSF55729">
    <property type="entry name" value="Acyl-CoA N-acyltransferases (Nat)"/>
    <property type="match status" value="1"/>
</dbReference>
<evidence type="ECO:0000259" key="3">
    <source>
        <dbReference type="PROSITE" id="PS51186"/>
    </source>
</evidence>
<dbReference type="InterPro" id="IPR016181">
    <property type="entry name" value="Acyl_CoA_acyltransferase"/>
</dbReference>
<proteinExistence type="predicted"/>
<name>A0ABP9Q893_9RHOO</name>
<keyword evidence="5" id="KW-1185">Reference proteome</keyword>
<dbReference type="CDD" id="cd04301">
    <property type="entry name" value="NAT_SF"/>
    <property type="match status" value="1"/>
</dbReference>
<comment type="caution">
    <text evidence="4">The sequence shown here is derived from an EMBL/GenBank/DDBJ whole genome shotgun (WGS) entry which is preliminary data.</text>
</comment>
<dbReference type="Proteomes" id="UP001500547">
    <property type="component" value="Unassembled WGS sequence"/>
</dbReference>
<gene>
    <name evidence="4" type="ORF">GCM10025770_03050</name>
</gene>
<dbReference type="Pfam" id="PF00583">
    <property type="entry name" value="Acetyltransf_1"/>
    <property type="match status" value="1"/>
</dbReference>
<dbReference type="Gene3D" id="3.40.630.30">
    <property type="match status" value="1"/>
</dbReference>
<dbReference type="InterPro" id="IPR000182">
    <property type="entry name" value="GNAT_dom"/>
</dbReference>
<sequence length="153" mass="17169">MSAQAMELQLIDICDEHGEVLQPALLVQAEAVHRQLRTRIPQDYVPKLKRVFHAGARMTVALKDGKLVALAVWRHFEDTHDGFKFYVDDLVTDEAHRGQGIGSALIALLCDKAKAGGAAHLVLDVGVQRHETQRFCFRERFSIISHSFKKPLS</sequence>
<evidence type="ECO:0000256" key="1">
    <source>
        <dbReference type="ARBA" id="ARBA00022679"/>
    </source>
</evidence>
<accession>A0ABP9Q893</accession>
<keyword evidence="1" id="KW-0808">Transferase</keyword>
<evidence type="ECO:0000256" key="2">
    <source>
        <dbReference type="ARBA" id="ARBA00023315"/>
    </source>
</evidence>
<dbReference type="EMBL" id="BAABLD010000002">
    <property type="protein sequence ID" value="GAA5158477.1"/>
    <property type="molecule type" value="Genomic_DNA"/>
</dbReference>
<keyword evidence="2" id="KW-0012">Acyltransferase</keyword>
<dbReference type="InterPro" id="IPR050832">
    <property type="entry name" value="Bact_Acetyltransf"/>
</dbReference>
<dbReference type="PANTHER" id="PTHR43877">
    <property type="entry name" value="AMINOALKYLPHOSPHONATE N-ACETYLTRANSFERASE-RELATED-RELATED"/>
    <property type="match status" value="1"/>
</dbReference>
<reference evidence="5" key="1">
    <citation type="journal article" date="2019" name="Int. J. Syst. Evol. Microbiol.">
        <title>The Global Catalogue of Microorganisms (GCM) 10K type strain sequencing project: providing services to taxonomists for standard genome sequencing and annotation.</title>
        <authorList>
            <consortium name="The Broad Institute Genomics Platform"/>
            <consortium name="The Broad Institute Genome Sequencing Center for Infectious Disease"/>
            <person name="Wu L."/>
            <person name="Ma J."/>
        </authorList>
    </citation>
    <scope>NUCLEOTIDE SEQUENCE [LARGE SCALE GENOMIC DNA]</scope>
    <source>
        <strain evidence="5">JCM 18715</strain>
    </source>
</reference>
<protein>
    <submittedName>
        <fullName evidence="4">GNAT family N-acetyltransferase</fullName>
    </submittedName>
</protein>
<evidence type="ECO:0000313" key="5">
    <source>
        <dbReference type="Proteomes" id="UP001500547"/>
    </source>
</evidence>